<feature type="domain" description="RagB/SusD" evidence="7">
    <location>
        <begin position="332"/>
        <end position="405"/>
    </location>
</feature>
<feature type="signal peptide" evidence="6">
    <location>
        <begin position="1"/>
        <end position="19"/>
    </location>
</feature>
<dbReference type="Gene3D" id="1.25.40.390">
    <property type="match status" value="1"/>
</dbReference>
<comment type="caution">
    <text evidence="9">The sequence shown here is derived from an EMBL/GenBank/DDBJ whole genome shotgun (WGS) entry which is preliminary data.</text>
</comment>
<dbReference type="Proteomes" id="UP000006073">
    <property type="component" value="Unassembled WGS sequence"/>
</dbReference>
<gene>
    <name evidence="9" type="ORF">A33Q_4032</name>
</gene>
<dbReference type="AlphaFoldDB" id="S2CZ93"/>
<reference evidence="9 10" key="1">
    <citation type="journal article" date="2013" name="Genome Announc.">
        <title>Draft Genome Sequence of Indibacter alkaliphilus Strain LW1T, Isolated from Lonar Lake, a Haloalkaline Lake in the Buldana District of Maharashtra, India.</title>
        <authorList>
            <person name="Singh A."/>
            <person name="Kumar Jangir P."/>
            <person name="Sharma R."/>
            <person name="Singh A."/>
            <person name="Kumar Pinnaka A."/>
            <person name="Shivaji S."/>
        </authorList>
    </citation>
    <scope>NUCLEOTIDE SEQUENCE [LARGE SCALE GENOMIC DNA]</scope>
    <source>
        <strain evidence="10">CCUG 57479 / KCTC 22604 / LW1</strain>
    </source>
</reference>
<evidence type="ECO:0000256" key="4">
    <source>
        <dbReference type="ARBA" id="ARBA00023136"/>
    </source>
</evidence>
<evidence type="ECO:0000256" key="6">
    <source>
        <dbReference type="SAM" id="SignalP"/>
    </source>
</evidence>
<evidence type="ECO:0000313" key="9">
    <source>
        <dbReference type="EMBL" id="EOZ91939.1"/>
    </source>
</evidence>
<dbReference type="Pfam" id="PF07980">
    <property type="entry name" value="SusD_RagB"/>
    <property type="match status" value="1"/>
</dbReference>
<proteinExistence type="inferred from homology"/>
<accession>S2CZ93</accession>
<feature type="domain" description="SusD-like N-terminal" evidence="8">
    <location>
        <begin position="23"/>
        <end position="223"/>
    </location>
</feature>
<feature type="chain" id="PRO_5004507727" description="RagB/SusD family nutrient uptake outer membrane protein" evidence="6">
    <location>
        <begin position="20"/>
        <end position="443"/>
    </location>
</feature>
<protein>
    <recommendedName>
        <fullName evidence="11">RagB/SusD family nutrient uptake outer membrane protein</fullName>
    </recommendedName>
</protein>
<evidence type="ECO:0000256" key="1">
    <source>
        <dbReference type="ARBA" id="ARBA00004442"/>
    </source>
</evidence>
<evidence type="ECO:0000256" key="3">
    <source>
        <dbReference type="ARBA" id="ARBA00022729"/>
    </source>
</evidence>
<evidence type="ECO:0000259" key="8">
    <source>
        <dbReference type="Pfam" id="PF14322"/>
    </source>
</evidence>
<dbReference type="PROSITE" id="PS51257">
    <property type="entry name" value="PROKAR_LIPOPROTEIN"/>
    <property type="match status" value="1"/>
</dbReference>
<organism evidence="9 10">
    <name type="scientific">Indibacter alkaliphilus (strain CCUG 57479 / KCTC 22604 / LW1)</name>
    <dbReference type="NCBI Taxonomy" id="1189612"/>
    <lineage>
        <taxon>Bacteria</taxon>
        <taxon>Pseudomonadati</taxon>
        <taxon>Bacteroidota</taxon>
        <taxon>Cytophagia</taxon>
        <taxon>Cytophagales</taxon>
        <taxon>Cyclobacteriaceae</taxon>
    </lineage>
</organism>
<sequence length="443" mass="50367">MKKILIYALNLLILGIVSSCDSFFDAKPTKDLDVPETIPALQALLDNSDNLNQDIAALLVMADEYNSTASGYLQIVDYLQQVAVWNPTPFLTEDIVFDFRGPYSSILISNIVLEQINLLERKDISWDYVKGTAQYFRANSYFNLAMAFLPHPYLETAGNSEFQIPLKLAPDFEFQPQLAGVEEIFNVIMEDLKAAIELLPSTTEFKTRPTKSAANALMARVALYLGDYERAFSSANEALIDRSMLLDYNDIDPNVSFPFTRFNEEVLCHSRMQNHSFIRNTESLVISERLLALYHENDLRRELFFIERPGGFFNFRGSYDNSQTLFTGPTTAEMYLIAAEAKIRLGDMSEGTRLLNTLSEKRFEVGTFEALEFTTLDDALGYVLEERERELVFRGLKWMDLKRIGSEGGQSGTISRRVGEELLTLDLSVGYTLPLPEREKSFY</sequence>
<dbReference type="InterPro" id="IPR033985">
    <property type="entry name" value="SusD-like_N"/>
</dbReference>
<evidence type="ECO:0000256" key="5">
    <source>
        <dbReference type="ARBA" id="ARBA00023237"/>
    </source>
</evidence>
<comment type="subcellular location">
    <subcellularLocation>
        <location evidence="1">Cell outer membrane</location>
    </subcellularLocation>
</comment>
<dbReference type="eggNOG" id="COG1834">
    <property type="taxonomic scope" value="Bacteria"/>
</dbReference>
<keyword evidence="10" id="KW-1185">Reference proteome</keyword>
<dbReference type="InterPro" id="IPR012944">
    <property type="entry name" value="SusD_RagB_dom"/>
</dbReference>
<dbReference type="Pfam" id="PF14322">
    <property type="entry name" value="SusD-like_3"/>
    <property type="match status" value="1"/>
</dbReference>
<dbReference type="GO" id="GO:0009279">
    <property type="term" value="C:cell outer membrane"/>
    <property type="evidence" value="ECO:0007669"/>
    <property type="project" value="UniProtKB-SubCell"/>
</dbReference>
<keyword evidence="4" id="KW-0472">Membrane</keyword>
<comment type="similarity">
    <text evidence="2">Belongs to the SusD family.</text>
</comment>
<dbReference type="SUPFAM" id="SSF48452">
    <property type="entry name" value="TPR-like"/>
    <property type="match status" value="1"/>
</dbReference>
<evidence type="ECO:0000259" key="7">
    <source>
        <dbReference type="Pfam" id="PF07980"/>
    </source>
</evidence>
<keyword evidence="5" id="KW-0998">Cell outer membrane</keyword>
<evidence type="ECO:0000256" key="2">
    <source>
        <dbReference type="ARBA" id="ARBA00006275"/>
    </source>
</evidence>
<dbReference type="EMBL" id="ALWO02000052">
    <property type="protein sequence ID" value="EOZ91939.1"/>
    <property type="molecule type" value="Genomic_DNA"/>
</dbReference>
<dbReference type="InterPro" id="IPR011990">
    <property type="entry name" value="TPR-like_helical_dom_sf"/>
</dbReference>
<evidence type="ECO:0000313" key="10">
    <source>
        <dbReference type="Proteomes" id="UP000006073"/>
    </source>
</evidence>
<keyword evidence="3 6" id="KW-0732">Signal</keyword>
<dbReference type="STRING" id="1189612.A33Q_4032"/>
<dbReference type="RefSeq" id="WP_009033208.1">
    <property type="nucleotide sequence ID" value="NZ_ALWO02000052.1"/>
</dbReference>
<dbReference type="OrthoDB" id="653598at2"/>
<name>S2CZ93_INDAL</name>
<evidence type="ECO:0008006" key="11">
    <source>
        <dbReference type="Google" id="ProtNLM"/>
    </source>
</evidence>